<dbReference type="SMART" id="SM01057">
    <property type="entry name" value="Carb_anhydrase"/>
    <property type="match status" value="1"/>
</dbReference>
<keyword evidence="8 10" id="KW-0456">Lyase</keyword>
<name>W9RG31_9ROSA</name>
<evidence type="ECO:0000256" key="1">
    <source>
        <dbReference type="ARBA" id="ARBA00001947"/>
    </source>
</evidence>
<sequence length="263" mass="29059">MFTYSGPTGPEYWGNLSNDYVPCKNGAVQSPVNIEKDEAVLNSTLNPLNRKYSSSVNSTLINSCYHIGVKFEDQSGAGVLNVDGKDYTLIKLHWHTPSEHQIDGYQFPAELHLVHQAADATLSVVSILYNYTSDDDSVDPFLAEQIEEQLVELPNVSCGGKGARLPLGNLDLTELGNQAKNYYRYVGSLTTPGCTETVIWTVLQKVRSISQDQVEALRNPLNGSYKENARPTQPLHDRKVQVSDSDNEDDDDDGDNDDDDGDD</sequence>
<dbReference type="EC" id="4.2.1.1" evidence="5 10"/>
<keyword evidence="7 10" id="KW-0862">Zinc</keyword>
<dbReference type="GO" id="GO:0009570">
    <property type="term" value="C:chloroplast stroma"/>
    <property type="evidence" value="ECO:0007669"/>
    <property type="project" value="UniProtKB-SubCell"/>
</dbReference>
<dbReference type="GO" id="GO:0006730">
    <property type="term" value="P:one-carbon metabolic process"/>
    <property type="evidence" value="ECO:0007669"/>
    <property type="project" value="TreeGrafter"/>
</dbReference>
<proteinExistence type="inferred from homology"/>
<gene>
    <name evidence="13" type="ORF">L484_015379</name>
</gene>
<evidence type="ECO:0000256" key="6">
    <source>
        <dbReference type="ARBA" id="ARBA00022723"/>
    </source>
</evidence>
<evidence type="ECO:0000256" key="5">
    <source>
        <dbReference type="ARBA" id="ARBA00012925"/>
    </source>
</evidence>
<keyword evidence="6 10" id="KW-0479">Metal-binding</keyword>
<comment type="similarity">
    <text evidence="10">Belongs to the alpha-carbonic anhydrase family.</text>
</comment>
<dbReference type="KEGG" id="mnt:21398480"/>
<evidence type="ECO:0000313" key="14">
    <source>
        <dbReference type="Proteomes" id="UP000030645"/>
    </source>
</evidence>
<feature type="compositionally biased region" description="Acidic residues" evidence="11">
    <location>
        <begin position="245"/>
        <end position="263"/>
    </location>
</feature>
<dbReference type="GO" id="GO:0008270">
    <property type="term" value="F:zinc ion binding"/>
    <property type="evidence" value="ECO:0007669"/>
    <property type="project" value="UniProtKB-UniRule"/>
</dbReference>
<evidence type="ECO:0000256" key="3">
    <source>
        <dbReference type="ARBA" id="ARBA00004470"/>
    </source>
</evidence>
<dbReference type="EMBL" id="KE344994">
    <property type="protein sequence ID" value="EXB88694.1"/>
    <property type="molecule type" value="Genomic_DNA"/>
</dbReference>
<keyword evidence="14" id="KW-1185">Reference proteome</keyword>
<dbReference type="Gene3D" id="3.10.200.10">
    <property type="entry name" value="Alpha carbonic anhydrase"/>
    <property type="match status" value="1"/>
</dbReference>
<dbReference type="InterPro" id="IPR023561">
    <property type="entry name" value="Carbonic_anhydrase_a-class"/>
</dbReference>
<dbReference type="InterPro" id="IPR036398">
    <property type="entry name" value="CA_dom_sf"/>
</dbReference>
<evidence type="ECO:0000256" key="11">
    <source>
        <dbReference type="SAM" id="MobiDB-lite"/>
    </source>
</evidence>
<comment type="catalytic activity">
    <reaction evidence="9 10">
        <text>hydrogencarbonate + H(+) = CO2 + H2O</text>
        <dbReference type="Rhea" id="RHEA:10748"/>
        <dbReference type="ChEBI" id="CHEBI:15377"/>
        <dbReference type="ChEBI" id="CHEBI:15378"/>
        <dbReference type="ChEBI" id="CHEBI:16526"/>
        <dbReference type="ChEBI" id="CHEBI:17544"/>
        <dbReference type="EC" id="4.2.1.1"/>
    </reaction>
</comment>
<evidence type="ECO:0000256" key="8">
    <source>
        <dbReference type="ARBA" id="ARBA00023239"/>
    </source>
</evidence>
<comment type="similarity">
    <text evidence="4">Belongs to the alpha-class carbonic anhydrase family.</text>
</comment>
<dbReference type="eggNOG" id="KOG0382">
    <property type="taxonomic scope" value="Eukaryota"/>
</dbReference>
<reference evidence="14" key="1">
    <citation type="submission" date="2013-01" db="EMBL/GenBank/DDBJ databases">
        <title>Draft Genome Sequence of a Mulberry Tree, Morus notabilis C.K. Schneid.</title>
        <authorList>
            <person name="He N."/>
            <person name="Zhao S."/>
        </authorList>
    </citation>
    <scope>NUCLEOTIDE SEQUENCE</scope>
</reference>
<dbReference type="OrthoDB" id="429145at2759"/>
<evidence type="ECO:0000256" key="2">
    <source>
        <dbReference type="ARBA" id="ARBA00002904"/>
    </source>
</evidence>
<organism evidence="13 14">
    <name type="scientific">Morus notabilis</name>
    <dbReference type="NCBI Taxonomy" id="981085"/>
    <lineage>
        <taxon>Eukaryota</taxon>
        <taxon>Viridiplantae</taxon>
        <taxon>Streptophyta</taxon>
        <taxon>Embryophyta</taxon>
        <taxon>Tracheophyta</taxon>
        <taxon>Spermatophyta</taxon>
        <taxon>Magnoliopsida</taxon>
        <taxon>eudicotyledons</taxon>
        <taxon>Gunneridae</taxon>
        <taxon>Pentapetalae</taxon>
        <taxon>rosids</taxon>
        <taxon>fabids</taxon>
        <taxon>Rosales</taxon>
        <taxon>Moraceae</taxon>
        <taxon>Moreae</taxon>
        <taxon>Morus</taxon>
    </lineage>
</organism>
<evidence type="ECO:0000256" key="4">
    <source>
        <dbReference type="ARBA" id="ARBA00006365"/>
    </source>
</evidence>
<dbReference type="Proteomes" id="UP000030645">
    <property type="component" value="Unassembled WGS sequence"/>
</dbReference>
<comment type="function">
    <text evidence="2 10">Reversible hydration of carbon dioxide.</text>
</comment>
<dbReference type="CDD" id="cd03124">
    <property type="entry name" value="alpha_CA_prokaryotic_like"/>
    <property type="match status" value="1"/>
</dbReference>
<dbReference type="GO" id="GO:0004089">
    <property type="term" value="F:carbonate dehydratase activity"/>
    <property type="evidence" value="ECO:0007669"/>
    <property type="project" value="UniProtKB-UniRule"/>
</dbReference>
<accession>W9RG31</accession>
<feature type="domain" description="Alpha-carbonic anhydrase" evidence="12">
    <location>
        <begin position="1"/>
        <end position="244"/>
    </location>
</feature>
<dbReference type="SUPFAM" id="SSF51069">
    <property type="entry name" value="Carbonic anhydrase"/>
    <property type="match status" value="1"/>
</dbReference>
<dbReference type="PROSITE" id="PS00162">
    <property type="entry name" value="ALPHA_CA_1"/>
    <property type="match status" value="1"/>
</dbReference>
<comment type="subcellular location">
    <subcellularLocation>
        <location evidence="3">Plastid</location>
        <location evidence="3">Chloroplast stroma</location>
    </subcellularLocation>
</comment>
<dbReference type="PROSITE" id="PS51144">
    <property type="entry name" value="ALPHA_CA_2"/>
    <property type="match status" value="1"/>
</dbReference>
<evidence type="ECO:0000259" key="12">
    <source>
        <dbReference type="PROSITE" id="PS51144"/>
    </source>
</evidence>
<dbReference type="AlphaFoldDB" id="W9RG31"/>
<protein>
    <recommendedName>
        <fullName evidence="5 10">Carbonic anhydrase</fullName>
        <ecNumber evidence="5 10">4.2.1.1</ecNumber>
    </recommendedName>
</protein>
<dbReference type="PANTHER" id="PTHR18952">
    <property type="entry name" value="CARBONIC ANHYDRASE"/>
    <property type="match status" value="1"/>
</dbReference>
<dbReference type="InterPro" id="IPR018338">
    <property type="entry name" value="Carbonic_anhydrase_a-class_CS"/>
</dbReference>
<dbReference type="PANTHER" id="PTHR18952:SF236">
    <property type="entry name" value="ALPHA CARBONIC ANHYDRASE 1, CHLOROPLASTIC"/>
    <property type="match status" value="1"/>
</dbReference>
<comment type="cofactor">
    <cofactor evidence="1 10">
        <name>Zn(2+)</name>
        <dbReference type="ChEBI" id="CHEBI:29105"/>
    </cofactor>
</comment>
<dbReference type="STRING" id="981085.W9RG31"/>
<evidence type="ECO:0000256" key="7">
    <source>
        <dbReference type="ARBA" id="ARBA00022833"/>
    </source>
</evidence>
<dbReference type="InterPro" id="IPR001148">
    <property type="entry name" value="CA_dom"/>
</dbReference>
<dbReference type="Pfam" id="PF00194">
    <property type="entry name" value="Carb_anhydrase"/>
    <property type="match status" value="1"/>
</dbReference>
<evidence type="ECO:0000313" key="13">
    <source>
        <dbReference type="EMBL" id="EXB88694.1"/>
    </source>
</evidence>
<dbReference type="InterPro" id="IPR041891">
    <property type="entry name" value="Alpha_CA_prokaryot-like"/>
</dbReference>
<evidence type="ECO:0000256" key="10">
    <source>
        <dbReference type="RuleBase" id="RU367011"/>
    </source>
</evidence>
<feature type="region of interest" description="Disordered" evidence="11">
    <location>
        <begin position="220"/>
        <end position="263"/>
    </location>
</feature>
<evidence type="ECO:0000256" key="9">
    <source>
        <dbReference type="ARBA" id="ARBA00048348"/>
    </source>
</evidence>